<dbReference type="AlphaFoldDB" id="A0A8T0UHL4"/>
<dbReference type="Proteomes" id="UP000823388">
    <property type="component" value="Chromosome 3N"/>
</dbReference>
<feature type="signal peptide" evidence="1">
    <location>
        <begin position="1"/>
        <end position="21"/>
    </location>
</feature>
<dbReference type="EMBL" id="CM029042">
    <property type="protein sequence ID" value="KAG2620403.1"/>
    <property type="molecule type" value="Genomic_DNA"/>
</dbReference>
<keyword evidence="3" id="KW-1185">Reference proteome</keyword>
<protein>
    <submittedName>
        <fullName evidence="2">Uncharacterized protein</fullName>
    </submittedName>
</protein>
<keyword evidence="1" id="KW-0732">Signal</keyword>
<sequence length="67" mass="7803">MRASTVLCFVVVASLFVAVASLKQREAFGEATTLHEEAGTRAPRKEKLPWWWDTDYMRSKRRRPIHN</sequence>
<gene>
    <name evidence="2" type="ORF">PVAP13_3NG091600</name>
</gene>
<comment type="caution">
    <text evidence="2">The sequence shown here is derived from an EMBL/GenBank/DDBJ whole genome shotgun (WGS) entry which is preliminary data.</text>
</comment>
<feature type="chain" id="PRO_5035809785" evidence="1">
    <location>
        <begin position="22"/>
        <end position="67"/>
    </location>
</feature>
<accession>A0A8T0UHL4</accession>
<evidence type="ECO:0000313" key="3">
    <source>
        <dbReference type="Proteomes" id="UP000823388"/>
    </source>
</evidence>
<evidence type="ECO:0000313" key="2">
    <source>
        <dbReference type="EMBL" id="KAG2620403.1"/>
    </source>
</evidence>
<organism evidence="2 3">
    <name type="scientific">Panicum virgatum</name>
    <name type="common">Blackwell switchgrass</name>
    <dbReference type="NCBI Taxonomy" id="38727"/>
    <lineage>
        <taxon>Eukaryota</taxon>
        <taxon>Viridiplantae</taxon>
        <taxon>Streptophyta</taxon>
        <taxon>Embryophyta</taxon>
        <taxon>Tracheophyta</taxon>
        <taxon>Spermatophyta</taxon>
        <taxon>Magnoliopsida</taxon>
        <taxon>Liliopsida</taxon>
        <taxon>Poales</taxon>
        <taxon>Poaceae</taxon>
        <taxon>PACMAD clade</taxon>
        <taxon>Panicoideae</taxon>
        <taxon>Panicodae</taxon>
        <taxon>Paniceae</taxon>
        <taxon>Panicinae</taxon>
        <taxon>Panicum</taxon>
        <taxon>Panicum sect. Hiantes</taxon>
    </lineage>
</organism>
<proteinExistence type="predicted"/>
<name>A0A8T0UHL4_PANVG</name>
<evidence type="ECO:0000256" key="1">
    <source>
        <dbReference type="SAM" id="SignalP"/>
    </source>
</evidence>
<reference evidence="2" key="1">
    <citation type="submission" date="2020-05" db="EMBL/GenBank/DDBJ databases">
        <title>WGS assembly of Panicum virgatum.</title>
        <authorList>
            <person name="Lovell J.T."/>
            <person name="Jenkins J."/>
            <person name="Shu S."/>
            <person name="Juenger T.E."/>
            <person name="Schmutz J."/>
        </authorList>
    </citation>
    <scope>NUCLEOTIDE SEQUENCE</scope>
    <source>
        <strain evidence="2">AP13</strain>
    </source>
</reference>